<dbReference type="Gramene" id="OMO89483">
    <property type="protein sequence ID" value="OMO89483"/>
    <property type="gene ID" value="CCACVL1_07803"/>
</dbReference>
<comment type="caution">
    <text evidence="3">The sequence shown here is derived from an EMBL/GenBank/DDBJ whole genome shotgun (WGS) entry which is preliminary data.</text>
</comment>
<organism evidence="3 4">
    <name type="scientific">Corchorus capsularis</name>
    <name type="common">Jute</name>
    <dbReference type="NCBI Taxonomy" id="210143"/>
    <lineage>
        <taxon>Eukaryota</taxon>
        <taxon>Viridiplantae</taxon>
        <taxon>Streptophyta</taxon>
        <taxon>Embryophyta</taxon>
        <taxon>Tracheophyta</taxon>
        <taxon>Spermatophyta</taxon>
        <taxon>Magnoliopsida</taxon>
        <taxon>eudicotyledons</taxon>
        <taxon>Gunneridae</taxon>
        <taxon>Pentapetalae</taxon>
        <taxon>rosids</taxon>
        <taxon>malvids</taxon>
        <taxon>Malvales</taxon>
        <taxon>Malvaceae</taxon>
        <taxon>Grewioideae</taxon>
        <taxon>Apeibeae</taxon>
        <taxon>Corchorus</taxon>
    </lineage>
</organism>
<dbReference type="GO" id="GO:0009723">
    <property type="term" value="P:response to ethylene"/>
    <property type="evidence" value="ECO:0007669"/>
    <property type="project" value="TreeGrafter"/>
</dbReference>
<dbReference type="GO" id="GO:0071944">
    <property type="term" value="C:cell periphery"/>
    <property type="evidence" value="ECO:0007669"/>
    <property type="project" value="TreeGrafter"/>
</dbReference>
<accession>A0A1R3J3S7</accession>
<dbReference type="PANTHER" id="PTHR33470">
    <property type="entry name" value="OS01G0164075 PROTEIN"/>
    <property type="match status" value="1"/>
</dbReference>
<proteinExistence type="predicted"/>
<protein>
    <submittedName>
        <fullName evidence="3">Pollen Ole e 1 allergen/extensin</fullName>
    </submittedName>
</protein>
<reference evidence="3 4" key="1">
    <citation type="submission" date="2013-09" db="EMBL/GenBank/DDBJ databases">
        <title>Corchorus capsularis genome sequencing.</title>
        <authorList>
            <person name="Alam M."/>
            <person name="Haque M.S."/>
            <person name="Islam M.S."/>
            <person name="Emdad E.M."/>
            <person name="Islam M.M."/>
            <person name="Ahmed B."/>
            <person name="Halim A."/>
            <person name="Hossen Q.M.M."/>
            <person name="Hossain M.Z."/>
            <person name="Ahmed R."/>
            <person name="Khan M.M."/>
            <person name="Islam R."/>
            <person name="Rashid M.M."/>
            <person name="Khan S.A."/>
            <person name="Rahman M.S."/>
            <person name="Alam M."/>
        </authorList>
    </citation>
    <scope>NUCLEOTIDE SEQUENCE [LARGE SCALE GENOMIC DNA]</scope>
    <source>
        <strain evidence="4">cv. CVL-1</strain>
        <tissue evidence="3">Whole seedling</tissue>
    </source>
</reference>
<feature type="chain" id="PRO_5013114014" evidence="2">
    <location>
        <begin position="26"/>
        <end position="184"/>
    </location>
</feature>
<dbReference type="PANTHER" id="PTHR33470:SF50">
    <property type="entry name" value="PROLINE-RICH PROTEIN 1-RELATED"/>
    <property type="match status" value="1"/>
</dbReference>
<keyword evidence="1 2" id="KW-0732">Signal</keyword>
<dbReference type="STRING" id="210143.A0A1R3J3S7"/>
<evidence type="ECO:0000313" key="3">
    <source>
        <dbReference type="EMBL" id="OMO89483.1"/>
    </source>
</evidence>
<evidence type="ECO:0000256" key="1">
    <source>
        <dbReference type="ARBA" id="ARBA00022729"/>
    </source>
</evidence>
<gene>
    <name evidence="3" type="ORF">CCACVL1_07803</name>
</gene>
<feature type="signal peptide" evidence="2">
    <location>
        <begin position="1"/>
        <end position="25"/>
    </location>
</feature>
<sequence>MAFSKTFAFTISLILFSFMIAIASATDYGYGAKPAAPVYKPKSDVKEKPLPIGVEGIILCRSGYKTFPIKGAIARITCLAVDENGYEAAPFSILSKETDSKGYYFATLFPNVLNNKLKLSQCKAFLEKSPLETCKIATDVNKGISGAPISYCHLLQNKKIKLYKVPPFIYTTSSSTPKPISNGY</sequence>
<keyword evidence="4" id="KW-1185">Reference proteome</keyword>
<dbReference type="OMA" id="YSVPPFI"/>
<dbReference type="OrthoDB" id="1847243at2759"/>
<evidence type="ECO:0000256" key="2">
    <source>
        <dbReference type="SAM" id="SignalP"/>
    </source>
</evidence>
<dbReference type="Pfam" id="PF01190">
    <property type="entry name" value="Pollen_Ole_e_1"/>
    <property type="match status" value="1"/>
</dbReference>
<name>A0A1R3J3S7_COCAP</name>
<dbReference type="EMBL" id="AWWV01008682">
    <property type="protein sequence ID" value="OMO89483.1"/>
    <property type="molecule type" value="Genomic_DNA"/>
</dbReference>
<dbReference type="Proteomes" id="UP000188268">
    <property type="component" value="Unassembled WGS sequence"/>
</dbReference>
<dbReference type="AlphaFoldDB" id="A0A1R3J3S7"/>
<evidence type="ECO:0000313" key="4">
    <source>
        <dbReference type="Proteomes" id="UP000188268"/>
    </source>
</evidence>